<reference evidence="3 4" key="1">
    <citation type="submission" date="2019-03" db="EMBL/GenBank/DDBJ databases">
        <authorList>
            <consortium name="Pathogen Informatics"/>
        </authorList>
    </citation>
    <scope>NUCLEOTIDE SEQUENCE [LARGE SCALE GENOMIC DNA]</scope>
    <source>
        <strain evidence="3 4">NCTC13038</strain>
    </source>
</reference>
<dbReference type="Proteomes" id="UP000332594">
    <property type="component" value="Unassembled WGS sequence"/>
</dbReference>
<dbReference type="RefSeq" id="WP_076945342.1">
    <property type="nucleotide sequence ID" value="NZ_BJNO01000002.1"/>
</dbReference>
<proteinExistence type="predicted"/>
<dbReference type="InterPro" id="IPR003779">
    <property type="entry name" value="CMD-like"/>
</dbReference>
<dbReference type="AlphaFoldDB" id="A0A1V2BVB1"/>
<evidence type="ECO:0000313" key="5">
    <source>
        <dbReference type="Proteomes" id="UP000594500"/>
    </source>
</evidence>
<feature type="domain" description="Carboxymuconolactone decarboxylase-like" evidence="1">
    <location>
        <begin position="54"/>
        <end position="122"/>
    </location>
</feature>
<organism evidence="3 4">
    <name type="scientific">Raoultella terrigena</name>
    <name type="common">Klebsiella terrigena</name>
    <dbReference type="NCBI Taxonomy" id="577"/>
    <lineage>
        <taxon>Bacteria</taxon>
        <taxon>Pseudomonadati</taxon>
        <taxon>Pseudomonadota</taxon>
        <taxon>Gammaproteobacteria</taxon>
        <taxon>Enterobacterales</taxon>
        <taxon>Enterobacteriaceae</taxon>
        <taxon>Klebsiella/Raoultella group</taxon>
        <taxon>Raoultella</taxon>
    </lineage>
</organism>
<dbReference type="PANTHER" id="PTHR34846">
    <property type="entry name" value="4-CARBOXYMUCONOLACTONE DECARBOXYLASE FAMILY PROTEIN (AFU_ORTHOLOGUE AFUA_6G11590)"/>
    <property type="match status" value="1"/>
</dbReference>
<accession>A0A1V2BVB1</accession>
<name>A0A1V2BVB1_RAOTE</name>
<dbReference type="Gene3D" id="1.20.1290.10">
    <property type="entry name" value="AhpD-like"/>
    <property type="match status" value="1"/>
</dbReference>
<protein>
    <submittedName>
        <fullName evidence="3">Arsenate reductase and related proteins, glutaredoxin family</fullName>
    </submittedName>
    <submittedName>
        <fullName evidence="2">Carboxymuconolactone decarboxylase family protein</fullName>
    </submittedName>
</protein>
<dbReference type="EMBL" id="CP062916">
    <property type="protein sequence ID" value="QPF06888.1"/>
    <property type="molecule type" value="Genomic_DNA"/>
</dbReference>
<dbReference type="InterPro" id="IPR029032">
    <property type="entry name" value="AhpD-like"/>
</dbReference>
<evidence type="ECO:0000259" key="1">
    <source>
        <dbReference type="Pfam" id="PF02627"/>
    </source>
</evidence>
<dbReference type="SUPFAM" id="SSF69118">
    <property type="entry name" value="AhpD-like"/>
    <property type="match status" value="1"/>
</dbReference>
<sequence length="189" mass="21241">MSLPPLDSVPPILRPQAWLHRRHYGEVLNPIRWWGRIPFIFYLVSMFVGYLERRRSPLDPVLRSLVSARIAQMCLCEFCIDITQMKLAQRSGGRDKLLAVADWRHSGLFSDSERLALEYAEAASLTPPTVDDALRDRLAARFDARALTELTALIGLQNLSARFNSAMAIPAQGLCRIPTSGPADSNHKE</sequence>
<dbReference type="Pfam" id="PF02627">
    <property type="entry name" value="CMD"/>
    <property type="match status" value="1"/>
</dbReference>
<gene>
    <name evidence="2" type="ORF">IMO34_16160</name>
    <name evidence="3" type="ORF">NCTC13038_02145</name>
</gene>
<dbReference type="Proteomes" id="UP000594500">
    <property type="component" value="Chromosome"/>
</dbReference>
<dbReference type="EMBL" id="CAADJG010000002">
    <property type="protein sequence ID" value="VFS70708.1"/>
    <property type="molecule type" value="Genomic_DNA"/>
</dbReference>
<dbReference type="PANTHER" id="PTHR34846:SF10">
    <property type="entry name" value="CYTOPLASMIC PROTEIN"/>
    <property type="match status" value="1"/>
</dbReference>
<evidence type="ECO:0000313" key="3">
    <source>
        <dbReference type="EMBL" id="VFS70708.1"/>
    </source>
</evidence>
<dbReference type="GO" id="GO:0051920">
    <property type="term" value="F:peroxiredoxin activity"/>
    <property type="evidence" value="ECO:0007669"/>
    <property type="project" value="InterPro"/>
</dbReference>
<evidence type="ECO:0000313" key="4">
    <source>
        <dbReference type="Proteomes" id="UP000332594"/>
    </source>
</evidence>
<reference evidence="2 5" key="2">
    <citation type="submission" date="2020-10" db="EMBL/GenBank/DDBJ databases">
        <title>Resistance determinants and their genetic context in bacteria from a longitudinal study of pigs reared under conventional and antibiotic-free husbandry practices.</title>
        <authorList>
            <person name="Poulin-Laprade D."/>
            <person name="Brouard J.-S."/>
            <person name="Gagnon N."/>
            <person name="Turcotte A."/>
            <person name="Langlois A."/>
            <person name="Matte J.J."/>
            <person name="Carrillo C.D."/>
            <person name="Zaheer R."/>
            <person name="McAllister T."/>
            <person name="Topp E."/>
            <person name="Talbot G."/>
        </authorList>
    </citation>
    <scope>NUCLEOTIDE SEQUENCE [LARGE SCALE GENOMIC DNA]</scope>
    <source>
        <strain evidence="2 5">Res13-Abat-PEB01-P1-04-A</strain>
    </source>
</reference>
<evidence type="ECO:0000313" key="2">
    <source>
        <dbReference type="EMBL" id="QPF06888.1"/>
    </source>
</evidence>